<comment type="caution">
    <text evidence="1">The sequence shown here is derived from an EMBL/GenBank/DDBJ whole genome shotgun (WGS) entry which is preliminary data.</text>
</comment>
<reference evidence="1 2" key="1">
    <citation type="submission" date="2023-08" db="EMBL/GenBank/DDBJ databases">
        <title>Annotated Genome Sequence of Vanrija albida AlHP1.</title>
        <authorList>
            <person name="Herzog R."/>
        </authorList>
    </citation>
    <scope>NUCLEOTIDE SEQUENCE [LARGE SCALE GENOMIC DNA]</scope>
    <source>
        <strain evidence="1 2">AlHP1</strain>
    </source>
</reference>
<dbReference type="EMBL" id="JBBXJM010000004">
    <property type="protein sequence ID" value="KAL1409141.1"/>
    <property type="molecule type" value="Genomic_DNA"/>
</dbReference>
<keyword evidence="2" id="KW-1185">Reference proteome</keyword>
<organism evidence="1 2">
    <name type="scientific">Vanrija albida</name>
    <dbReference type="NCBI Taxonomy" id="181172"/>
    <lineage>
        <taxon>Eukaryota</taxon>
        <taxon>Fungi</taxon>
        <taxon>Dikarya</taxon>
        <taxon>Basidiomycota</taxon>
        <taxon>Agaricomycotina</taxon>
        <taxon>Tremellomycetes</taxon>
        <taxon>Trichosporonales</taxon>
        <taxon>Trichosporonaceae</taxon>
        <taxon>Vanrija</taxon>
    </lineage>
</organism>
<dbReference type="GeneID" id="95987013"/>
<proteinExistence type="predicted"/>
<dbReference type="PANTHER" id="PTHR35192:SF2">
    <property type="entry name" value="APPLE DOMAIN-CONTAINING PROTEIN"/>
    <property type="match status" value="1"/>
</dbReference>
<evidence type="ECO:0000313" key="1">
    <source>
        <dbReference type="EMBL" id="KAL1409141.1"/>
    </source>
</evidence>
<dbReference type="InterPro" id="IPR038955">
    <property type="entry name" value="PriA/CPL1_fungi"/>
</dbReference>
<sequence>MMWYPGFNSWDCLCGSTAPDFGFYSGAFANYPESCNAASGVMYYTLGSPFVFQECWYSATMDQRDIDAGGQKGVVHDLSSCFALCSSWQYTFYGSNRDAEPPLCNCGNYPATDPDGAGTGCGMMNSFSFKQDAVVPEPSGEPARRRRRLAELERQQVLANNPYCPVGSQACRVAPGAGGYECLHTESELESCGGCRYGVHGGANATATGIE</sequence>
<evidence type="ECO:0008006" key="3">
    <source>
        <dbReference type="Google" id="ProtNLM"/>
    </source>
</evidence>
<evidence type="ECO:0000313" key="2">
    <source>
        <dbReference type="Proteomes" id="UP001565368"/>
    </source>
</evidence>
<protein>
    <recommendedName>
        <fullName evidence="3">WSC domain-containing protein</fullName>
    </recommendedName>
</protein>
<name>A0ABR3Q3V6_9TREE</name>
<dbReference type="PANTHER" id="PTHR35192">
    <property type="entry name" value="PROTEIN, PUTATIVE-RELATED"/>
    <property type="match status" value="1"/>
</dbReference>
<accession>A0ABR3Q3V6</accession>
<dbReference type="RefSeq" id="XP_069209085.1">
    <property type="nucleotide sequence ID" value="XM_069354443.1"/>
</dbReference>
<gene>
    <name evidence="1" type="ORF">Q8F55_005970</name>
</gene>
<dbReference type="Proteomes" id="UP001565368">
    <property type="component" value="Unassembled WGS sequence"/>
</dbReference>